<dbReference type="Proteomes" id="UP000516380">
    <property type="component" value="Chromosome"/>
</dbReference>
<evidence type="ECO:0000313" key="2">
    <source>
        <dbReference type="Proteomes" id="UP000516380"/>
    </source>
</evidence>
<name>A0A7G1IBI2_MYCKA</name>
<sequence length="51" mass="5620">MRAVAQPADTRMMGIVHNALRRDIARAQSALARWPYPNPASARLSPSTWCG</sequence>
<keyword evidence="2" id="KW-1185">Reference proteome</keyword>
<protein>
    <submittedName>
        <fullName evidence="1">Uncharacterized protein</fullName>
    </submittedName>
</protein>
<organism evidence="1 2">
    <name type="scientific">Mycobacterium kansasii</name>
    <dbReference type="NCBI Taxonomy" id="1768"/>
    <lineage>
        <taxon>Bacteria</taxon>
        <taxon>Bacillati</taxon>
        <taxon>Actinomycetota</taxon>
        <taxon>Actinomycetes</taxon>
        <taxon>Mycobacteriales</taxon>
        <taxon>Mycobacteriaceae</taxon>
        <taxon>Mycobacterium</taxon>
    </lineage>
</organism>
<proteinExistence type="predicted"/>
<gene>
    <name evidence="1" type="ORF">NIIDMKKI_34430</name>
</gene>
<reference evidence="1 2" key="1">
    <citation type="submission" date="2020-07" db="EMBL/GenBank/DDBJ databases">
        <title>Mycobacterium kansasii (former subtype) with zoonotic potential isolated from diseased indoor pet cat, Japan.</title>
        <authorList>
            <person name="Fukano H."/>
            <person name="Terazono T."/>
            <person name="Hoshino Y."/>
        </authorList>
    </citation>
    <scope>NUCLEOTIDE SEQUENCE [LARGE SCALE GENOMIC DNA]</scope>
    <source>
        <strain evidence="1 2">Kuro-I</strain>
    </source>
</reference>
<evidence type="ECO:0000313" key="1">
    <source>
        <dbReference type="EMBL" id="BCI88237.1"/>
    </source>
</evidence>
<dbReference type="EMBL" id="AP023343">
    <property type="protein sequence ID" value="BCI88237.1"/>
    <property type="molecule type" value="Genomic_DNA"/>
</dbReference>
<accession>A0A7G1IBI2</accession>
<dbReference type="AlphaFoldDB" id="A0A7G1IBI2"/>